<keyword evidence="4" id="KW-0804">Transcription</keyword>
<dbReference type="RefSeq" id="WP_283172262.1">
    <property type="nucleotide sequence ID" value="NZ_JAPNOA010000009.1"/>
</dbReference>
<dbReference type="PANTHER" id="PTHR30118">
    <property type="entry name" value="HTH-TYPE TRANSCRIPTIONAL REGULATOR LEUO-RELATED"/>
    <property type="match status" value="1"/>
</dbReference>
<dbReference type="EMBL" id="JAPNOA010000009">
    <property type="protein sequence ID" value="MCY0964044.1"/>
    <property type="molecule type" value="Genomic_DNA"/>
</dbReference>
<keyword evidence="3" id="KW-0238">DNA-binding</keyword>
<dbReference type="InterPro" id="IPR050389">
    <property type="entry name" value="LysR-type_TF"/>
</dbReference>
<organism evidence="6 7">
    <name type="scientific">Parathalassolituus penaei</name>
    <dbReference type="NCBI Taxonomy" id="2997323"/>
    <lineage>
        <taxon>Bacteria</taxon>
        <taxon>Pseudomonadati</taxon>
        <taxon>Pseudomonadota</taxon>
        <taxon>Gammaproteobacteria</taxon>
        <taxon>Oceanospirillales</taxon>
        <taxon>Oceanospirillaceae</taxon>
        <taxon>Parathalassolituus</taxon>
    </lineage>
</organism>
<gene>
    <name evidence="6" type="ORF">OUO13_02485</name>
</gene>
<evidence type="ECO:0000313" key="7">
    <source>
        <dbReference type="Proteomes" id="UP001150830"/>
    </source>
</evidence>
<proteinExistence type="inferred from homology"/>
<dbReference type="InterPro" id="IPR000847">
    <property type="entry name" value="LysR_HTH_N"/>
</dbReference>
<dbReference type="PROSITE" id="PS50931">
    <property type="entry name" value="HTH_LYSR"/>
    <property type="match status" value="1"/>
</dbReference>
<dbReference type="GO" id="GO:0003677">
    <property type="term" value="F:DNA binding"/>
    <property type="evidence" value="ECO:0007669"/>
    <property type="project" value="UniProtKB-KW"/>
</dbReference>
<dbReference type="SUPFAM" id="SSF53850">
    <property type="entry name" value="Periplasmic binding protein-like II"/>
    <property type="match status" value="1"/>
</dbReference>
<dbReference type="AlphaFoldDB" id="A0A9X3IRN7"/>
<evidence type="ECO:0000256" key="2">
    <source>
        <dbReference type="ARBA" id="ARBA00023015"/>
    </source>
</evidence>
<keyword evidence="7" id="KW-1185">Reference proteome</keyword>
<dbReference type="InterPro" id="IPR036388">
    <property type="entry name" value="WH-like_DNA-bd_sf"/>
</dbReference>
<dbReference type="InterPro" id="IPR036390">
    <property type="entry name" value="WH_DNA-bd_sf"/>
</dbReference>
<evidence type="ECO:0000256" key="1">
    <source>
        <dbReference type="ARBA" id="ARBA00009437"/>
    </source>
</evidence>
<dbReference type="Proteomes" id="UP001150830">
    <property type="component" value="Unassembled WGS sequence"/>
</dbReference>
<dbReference type="GO" id="GO:0003700">
    <property type="term" value="F:DNA-binding transcription factor activity"/>
    <property type="evidence" value="ECO:0007669"/>
    <property type="project" value="InterPro"/>
</dbReference>
<name>A0A9X3IRN7_9GAMM</name>
<sequence>MRFKGLDLNLLVALDAMLEERNISRAAERLFLTQSAMSNALSRLREHFNDKLLLQSGRSLELTPRAQMLAGAVKDVLMRIDSTITTAPEFIPAESNRTFRLYVSEYTTEVLMPHLLQLCWAESQSIGFELLPQIEDPERMLASGEADLLVFPTPYVDAVNPSEPLYDDDYVCVVWEGNRNVGAELTLEQYLETPHVIVTRPNHQKTMFEGWFLERYGVARNVGVITSNLAAPCKLVIGTGRIATVHSRIAKRAAETLPIRLLPPPLDIPPIQQAMQWHEYRDNDPGLQWLLGKVRQAATMMDQRLG</sequence>
<dbReference type="Pfam" id="PF03466">
    <property type="entry name" value="LysR_substrate"/>
    <property type="match status" value="1"/>
</dbReference>
<dbReference type="SUPFAM" id="SSF46785">
    <property type="entry name" value="Winged helix' DNA-binding domain"/>
    <property type="match status" value="1"/>
</dbReference>
<keyword evidence="2" id="KW-0805">Transcription regulation</keyword>
<comment type="similarity">
    <text evidence="1">Belongs to the LysR transcriptional regulatory family.</text>
</comment>
<dbReference type="PRINTS" id="PR00039">
    <property type="entry name" value="HTHLYSR"/>
</dbReference>
<accession>A0A9X3IRN7</accession>
<evidence type="ECO:0000256" key="3">
    <source>
        <dbReference type="ARBA" id="ARBA00023125"/>
    </source>
</evidence>
<reference evidence="6" key="1">
    <citation type="submission" date="2022-11" db="EMBL/GenBank/DDBJ databases">
        <title>Parathalassolutuus dongxingensis gen. nov., sp. nov., a novel member of family Oceanospirillaceae isolated from a coastal shrimp pond in Guangxi, China.</title>
        <authorList>
            <person name="Chen H."/>
        </authorList>
    </citation>
    <scope>NUCLEOTIDE SEQUENCE</scope>
    <source>
        <strain evidence="6">G-43</strain>
    </source>
</reference>
<dbReference type="PANTHER" id="PTHR30118:SF6">
    <property type="entry name" value="HTH-TYPE TRANSCRIPTIONAL REGULATOR LEUO"/>
    <property type="match status" value="1"/>
</dbReference>
<evidence type="ECO:0000256" key="4">
    <source>
        <dbReference type="ARBA" id="ARBA00023163"/>
    </source>
</evidence>
<dbReference type="Gene3D" id="1.10.10.10">
    <property type="entry name" value="Winged helix-like DNA-binding domain superfamily/Winged helix DNA-binding domain"/>
    <property type="match status" value="1"/>
</dbReference>
<protein>
    <submittedName>
        <fullName evidence="6">LysR family transcriptional regulator</fullName>
    </submittedName>
</protein>
<evidence type="ECO:0000259" key="5">
    <source>
        <dbReference type="PROSITE" id="PS50931"/>
    </source>
</evidence>
<comment type="caution">
    <text evidence="6">The sequence shown here is derived from an EMBL/GenBank/DDBJ whole genome shotgun (WGS) entry which is preliminary data.</text>
</comment>
<evidence type="ECO:0000313" key="6">
    <source>
        <dbReference type="EMBL" id="MCY0964044.1"/>
    </source>
</evidence>
<dbReference type="InterPro" id="IPR005119">
    <property type="entry name" value="LysR_subst-bd"/>
</dbReference>
<feature type="domain" description="HTH lysR-type" evidence="5">
    <location>
        <begin position="6"/>
        <end position="63"/>
    </location>
</feature>
<dbReference type="Pfam" id="PF00126">
    <property type="entry name" value="HTH_1"/>
    <property type="match status" value="1"/>
</dbReference>
<dbReference type="Gene3D" id="3.40.190.10">
    <property type="entry name" value="Periplasmic binding protein-like II"/>
    <property type="match status" value="2"/>
</dbReference>